<dbReference type="Pfam" id="PF00202">
    <property type="entry name" value="Aminotran_3"/>
    <property type="match status" value="1"/>
</dbReference>
<dbReference type="GO" id="GO:0030170">
    <property type="term" value="F:pyridoxal phosphate binding"/>
    <property type="evidence" value="ECO:0007669"/>
    <property type="project" value="InterPro"/>
</dbReference>
<dbReference type="InterPro" id="IPR015424">
    <property type="entry name" value="PyrdxlP-dep_Trfase"/>
</dbReference>
<keyword evidence="3 4" id="KW-0663">Pyridoxal phosphate</keyword>
<keyword evidence="5" id="KW-0808">Transferase</keyword>
<dbReference type="PIRSF" id="PIRSF000521">
    <property type="entry name" value="Transaminase_4ab_Lys_Orn"/>
    <property type="match status" value="1"/>
</dbReference>
<dbReference type="CDD" id="cd00610">
    <property type="entry name" value="OAT_like"/>
    <property type="match status" value="1"/>
</dbReference>
<dbReference type="InterPro" id="IPR015421">
    <property type="entry name" value="PyrdxlP-dep_Trfase_major"/>
</dbReference>
<gene>
    <name evidence="5" type="ORF">OIU83_09245</name>
</gene>
<comment type="caution">
    <text evidence="5">The sequence shown here is derived from an EMBL/GenBank/DDBJ whole genome shotgun (WGS) entry which is preliminary data.</text>
</comment>
<organism evidence="5 6">
    <name type="scientific">Flavobacterium shii</name>
    <dbReference type="NCBI Taxonomy" id="2987687"/>
    <lineage>
        <taxon>Bacteria</taxon>
        <taxon>Pseudomonadati</taxon>
        <taxon>Bacteroidota</taxon>
        <taxon>Flavobacteriia</taxon>
        <taxon>Flavobacteriales</taxon>
        <taxon>Flavobacteriaceae</taxon>
        <taxon>Flavobacterium</taxon>
    </lineage>
</organism>
<dbReference type="PROSITE" id="PS00600">
    <property type="entry name" value="AA_TRANSFER_CLASS_3"/>
    <property type="match status" value="1"/>
</dbReference>
<reference evidence="5" key="1">
    <citation type="submission" date="2022-10" db="EMBL/GenBank/DDBJ databases">
        <title>Two novel species of Flavobacterium.</title>
        <authorList>
            <person name="Liu Q."/>
            <person name="Xin Y.-H."/>
        </authorList>
    </citation>
    <scope>NUCLEOTIDE SEQUENCE</scope>
    <source>
        <strain evidence="5">LS1R49</strain>
    </source>
</reference>
<dbReference type="AlphaFoldDB" id="A0A9X3BYF0"/>
<comment type="similarity">
    <text evidence="2 4">Belongs to the class-III pyridoxal-phosphate-dependent aminotransferase family.</text>
</comment>
<keyword evidence="6" id="KW-1185">Reference proteome</keyword>
<evidence type="ECO:0000313" key="5">
    <source>
        <dbReference type="EMBL" id="MCV9927836.1"/>
    </source>
</evidence>
<comment type="cofactor">
    <cofactor evidence="1">
        <name>pyridoxal 5'-phosphate</name>
        <dbReference type="ChEBI" id="CHEBI:597326"/>
    </cofactor>
</comment>
<dbReference type="Proteomes" id="UP001151079">
    <property type="component" value="Unassembled WGS sequence"/>
</dbReference>
<dbReference type="InterPro" id="IPR005814">
    <property type="entry name" value="Aminotrans_3"/>
</dbReference>
<sequence>MIKSLIQSMAVCPDMNKVYPKIDYGKGVYIYDQNGKRYLDGSSGASSVSNIGHGRSEIADVIHEQVSKISVLPTHAFSSGVVENYLDRLVSFAPAGFSKAWTVMSGTEAVESAVKLALQFHQIRGDFGRYKVISRWNTYHGNSVFMLDIGGMKIRRELYSQWLNNFPHISPAYNYRRPDGLSEEEFVQSLLVEFETTIVKEGPKSIAAFVAEPVIASAMGAVPPPANYFVGISRICKKYGILFITDEILTGFGRTGKNFGMDNFDVVPDIIAAGKGMSGGYFPLSAVIASSHVTQPFVDTKTTFLGGYTFACNPVGCAVGNAVMDILERENIIANAQKMGALFLEKLKVLNEFEIVGDIRGVGLLCGVEIVQNKYTKEPFPASLAISKLIGEKAIKKGVVLYPGRGSVDGLLGDHLQITPPLVINEEQLDEIVDVLKECLKEVMSEIKKTTVSYESIES</sequence>
<evidence type="ECO:0000256" key="2">
    <source>
        <dbReference type="ARBA" id="ARBA00008954"/>
    </source>
</evidence>
<evidence type="ECO:0000313" key="6">
    <source>
        <dbReference type="Proteomes" id="UP001151079"/>
    </source>
</evidence>
<dbReference type="EMBL" id="JAOZEW010000008">
    <property type="protein sequence ID" value="MCV9927836.1"/>
    <property type="molecule type" value="Genomic_DNA"/>
</dbReference>
<dbReference type="GO" id="GO:0008483">
    <property type="term" value="F:transaminase activity"/>
    <property type="evidence" value="ECO:0007669"/>
    <property type="project" value="UniProtKB-KW"/>
</dbReference>
<dbReference type="InterPro" id="IPR049704">
    <property type="entry name" value="Aminotrans_3_PPA_site"/>
</dbReference>
<dbReference type="InterPro" id="IPR015422">
    <property type="entry name" value="PyrdxlP-dep_Trfase_small"/>
</dbReference>
<dbReference type="PANTHER" id="PTHR43094">
    <property type="entry name" value="AMINOTRANSFERASE"/>
    <property type="match status" value="1"/>
</dbReference>
<evidence type="ECO:0000256" key="3">
    <source>
        <dbReference type="ARBA" id="ARBA00022898"/>
    </source>
</evidence>
<dbReference type="Gene3D" id="3.90.1150.10">
    <property type="entry name" value="Aspartate Aminotransferase, domain 1"/>
    <property type="match status" value="1"/>
</dbReference>
<accession>A0A9X3BYF0</accession>
<name>A0A9X3BYF0_9FLAO</name>
<dbReference type="SUPFAM" id="SSF53383">
    <property type="entry name" value="PLP-dependent transferases"/>
    <property type="match status" value="1"/>
</dbReference>
<evidence type="ECO:0000256" key="4">
    <source>
        <dbReference type="RuleBase" id="RU003560"/>
    </source>
</evidence>
<evidence type="ECO:0000256" key="1">
    <source>
        <dbReference type="ARBA" id="ARBA00001933"/>
    </source>
</evidence>
<proteinExistence type="inferred from homology"/>
<protein>
    <submittedName>
        <fullName evidence="5">Aspartate aminotransferase family protein</fullName>
    </submittedName>
</protein>
<dbReference type="PANTHER" id="PTHR43094:SF1">
    <property type="entry name" value="AMINOTRANSFERASE CLASS-III"/>
    <property type="match status" value="1"/>
</dbReference>
<keyword evidence="5" id="KW-0032">Aminotransferase</keyword>
<dbReference type="RefSeq" id="WP_264205967.1">
    <property type="nucleotide sequence ID" value="NZ_JAOZEW010000008.1"/>
</dbReference>
<dbReference type="Gene3D" id="3.40.640.10">
    <property type="entry name" value="Type I PLP-dependent aspartate aminotransferase-like (Major domain)"/>
    <property type="match status" value="1"/>
</dbReference>